<dbReference type="PROSITE" id="PS00211">
    <property type="entry name" value="ABC_TRANSPORTER_1"/>
    <property type="match status" value="2"/>
</dbReference>
<dbReference type="SUPFAM" id="SSF52540">
    <property type="entry name" value="P-loop containing nucleoside triphosphate hydrolases"/>
    <property type="match status" value="2"/>
</dbReference>
<keyword evidence="5" id="KW-0547">Nucleotide-binding</keyword>
<dbReference type="InterPro" id="IPR003593">
    <property type="entry name" value="AAA+_ATPase"/>
</dbReference>
<dbReference type="InterPro" id="IPR009825">
    <property type="entry name" value="ECF_substrate-spec-like"/>
</dbReference>
<keyword evidence="8 10" id="KW-0472">Membrane</keyword>
<comment type="similarity">
    <text evidence="2">Belongs to the ABC transporter superfamily.</text>
</comment>
<feature type="transmembrane region" description="Helical" evidence="10">
    <location>
        <begin position="664"/>
        <end position="681"/>
    </location>
</feature>
<keyword evidence="6" id="KW-0067">ATP-binding</keyword>
<comment type="subcellular location">
    <subcellularLocation>
        <location evidence="1">Cell membrane</location>
        <topology evidence="1">Peripheral membrane protein</topology>
    </subcellularLocation>
</comment>
<keyword evidence="10" id="KW-1133">Transmembrane helix</keyword>
<evidence type="ECO:0000256" key="2">
    <source>
        <dbReference type="ARBA" id="ARBA00005417"/>
    </source>
</evidence>
<reference evidence="12 13" key="1">
    <citation type="submission" date="2024-03" db="EMBL/GenBank/DDBJ databases">
        <title>Human intestinal bacterial collection.</title>
        <authorList>
            <person name="Pauvert C."/>
            <person name="Hitch T.C.A."/>
            <person name="Clavel T."/>
        </authorList>
    </citation>
    <scope>NUCLEOTIDE SEQUENCE [LARGE SCALE GENOMIC DNA]</scope>
    <source>
        <strain evidence="12 13">CLA-AA-H192</strain>
    </source>
</reference>
<protein>
    <submittedName>
        <fullName evidence="12">ECF transporter S component</fullName>
    </submittedName>
</protein>
<keyword evidence="4" id="KW-1003">Cell membrane</keyword>
<evidence type="ECO:0000256" key="8">
    <source>
        <dbReference type="ARBA" id="ARBA00023136"/>
    </source>
</evidence>
<evidence type="ECO:0000313" key="13">
    <source>
        <dbReference type="Proteomes" id="UP001491552"/>
    </source>
</evidence>
<dbReference type="CDD" id="cd03225">
    <property type="entry name" value="ABC_cobalt_CbiO_domain1"/>
    <property type="match status" value="2"/>
</dbReference>
<feature type="region of interest" description="Disordered" evidence="9">
    <location>
        <begin position="535"/>
        <end position="557"/>
    </location>
</feature>
<dbReference type="InterPro" id="IPR017871">
    <property type="entry name" value="ABC_transporter-like_CS"/>
</dbReference>
<feature type="transmembrane region" description="Helical" evidence="10">
    <location>
        <begin position="786"/>
        <end position="810"/>
    </location>
</feature>
<evidence type="ECO:0000256" key="4">
    <source>
        <dbReference type="ARBA" id="ARBA00022475"/>
    </source>
</evidence>
<dbReference type="InterPro" id="IPR027417">
    <property type="entry name" value="P-loop_NTPase"/>
</dbReference>
<feature type="transmembrane region" description="Helical" evidence="10">
    <location>
        <begin position="822"/>
        <end position="844"/>
    </location>
</feature>
<dbReference type="Pfam" id="PF00005">
    <property type="entry name" value="ABC_tran"/>
    <property type="match status" value="2"/>
</dbReference>
<dbReference type="InterPro" id="IPR050095">
    <property type="entry name" value="ECF_ABC_transporter_ATP-bd"/>
</dbReference>
<gene>
    <name evidence="12" type="ORF">WMO66_01700</name>
</gene>
<dbReference type="Proteomes" id="UP001491552">
    <property type="component" value="Unassembled WGS sequence"/>
</dbReference>
<dbReference type="InterPro" id="IPR015856">
    <property type="entry name" value="ABC_transpr_CbiO/EcfA_su"/>
</dbReference>
<keyword evidence="7" id="KW-1278">Translocase</keyword>
<evidence type="ECO:0000259" key="11">
    <source>
        <dbReference type="PROSITE" id="PS50893"/>
    </source>
</evidence>
<organism evidence="12 13">
    <name type="scientific">Faecousia intestinalis</name>
    <dbReference type="NCBI Taxonomy" id="3133167"/>
    <lineage>
        <taxon>Bacteria</taxon>
        <taxon>Bacillati</taxon>
        <taxon>Bacillota</taxon>
        <taxon>Clostridia</taxon>
        <taxon>Eubacteriales</taxon>
        <taxon>Oscillospiraceae</taxon>
        <taxon>Faecousia</taxon>
    </lineage>
</organism>
<keyword evidence="3" id="KW-0813">Transport</keyword>
<dbReference type="InterPro" id="IPR003439">
    <property type="entry name" value="ABC_transporter-like_ATP-bd"/>
</dbReference>
<dbReference type="PANTHER" id="PTHR43553">
    <property type="entry name" value="HEAVY METAL TRANSPORTER"/>
    <property type="match status" value="1"/>
</dbReference>
<dbReference type="Pfam" id="PF07155">
    <property type="entry name" value="ECF-ribofla_trS"/>
    <property type="match status" value="1"/>
</dbReference>
<feature type="transmembrane region" description="Helical" evidence="10">
    <location>
        <begin position="757"/>
        <end position="774"/>
    </location>
</feature>
<evidence type="ECO:0000256" key="7">
    <source>
        <dbReference type="ARBA" id="ARBA00022967"/>
    </source>
</evidence>
<evidence type="ECO:0000256" key="10">
    <source>
        <dbReference type="SAM" id="Phobius"/>
    </source>
</evidence>
<evidence type="ECO:0000256" key="6">
    <source>
        <dbReference type="ARBA" id="ARBA00022840"/>
    </source>
</evidence>
<feature type="domain" description="ABC transporter" evidence="11">
    <location>
        <begin position="294"/>
        <end position="514"/>
    </location>
</feature>
<dbReference type="RefSeq" id="WP_349134682.1">
    <property type="nucleotide sequence ID" value="NZ_JBBMFF010000095.1"/>
</dbReference>
<feature type="transmembrane region" description="Helical" evidence="10">
    <location>
        <begin position="593"/>
        <end position="617"/>
    </location>
</feature>
<comment type="caution">
    <text evidence="12">The sequence shown here is derived from an EMBL/GenBank/DDBJ whole genome shotgun (WGS) entry which is preliminary data.</text>
</comment>
<keyword evidence="13" id="KW-1185">Reference proteome</keyword>
<dbReference type="PROSITE" id="PS50893">
    <property type="entry name" value="ABC_TRANSPORTER_2"/>
    <property type="match status" value="2"/>
</dbReference>
<dbReference type="Gene3D" id="3.40.50.300">
    <property type="entry name" value="P-loop containing nucleotide triphosphate hydrolases"/>
    <property type="match status" value="2"/>
</dbReference>
<dbReference type="Gene3D" id="1.10.1760.20">
    <property type="match status" value="1"/>
</dbReference>
<sequence>MAGITVSHLSFTYPQETVSALQDVSFSVEEGEFLTLIGPSGGGKSTLLRALKPALTPHGSFTGEISFFGEPLSALDARRQAAEIGFVLQKPDDQIVTDRVWHELAFGMESLGFSTPVIRRRVAEMASFFGIEEWFSRPVEALSGGQKQLLNLASVMALQPRVLLLDEPTSQLDPIAAADFLNAVARIRRELGTTVILSEHRLEEALPLCDRVLALEQTVLAHGTPQEVSRALRAAKSPVYFSMPTPVRVSGSVGADKCPVTVTEGRQWLAGYAAAHPLADVPPRRLRPAGEELLGLKDVWFRYEKDGEDVLQDLSCSFARGQLTALLGGNGSGKTTTLSLLAGLRRPLRGKRFCRTERIGLLPQDPQMLFDRATVRDELREQLASLPEAEQARRMQEMACFCRLEGLLDRHPYDLSGGEQQRAALAKLLLAGPELLLLDEPTKGMDAQVKRELAAILNGLLEQGATVVMVSHDVEFCAQYADRCLLMFDGSIAAEGGPTDFFAGNHFYTTAANRMARRLLPQAVTCEELIAACGGTETPPPERREPPAAPPKDLLHPPEAKPLPHWRSLGALGLLGCVVTLFLQLTHKISIPFLAAVPQGALCVGLAVLLVGAMLLVSRRTGRASEAGPRRHLTKRTWVSLGVIALAVPATILCGVYLLGDRKYLFISLLVLLEVMLPFALLFERRGPTARELVLLAVLSALCVAGRAAFSALPQFKPVLALVIVSGVALGGEAGFLTGALAMLLSNVMYGQGPWTPWQMFAMGLCGFLAGVLYRRGLLRRGRVSLCIYGALSALLIYGVLMNVSSALLWQSPVSWATIGAYLLSGFPVDCVHAAATVCFLWLFGEPMLEKLDRIKVKYGLLA</sequence>
<evidence type="ECO:0000256" key="5">
    <source>
        <dbReference type="ARBA" id="ARBA00022741"/>
    </source>
</evidence>
<feature type="transmembrane region" description="Helical" evidence="10">
    <location>
        <begin position="720"/>
        <end position="745"/>
    </location>
</feature>
<evidence type="ECO:0000313" key="12">
    <source>
        <dbReference type="EMBL" id="MEQ2509974.1"/>
    </source>
</evidence>
<proteinExistence type="inferred from homology"/>
<keyword evidence="10" id="KW-0812">Transmembrane</keyword>
<evidence type="ECO:0000256" key="3">
    <source>
        <dbReference type="ARBA" id="ARBA00022448"/>
    </source>
</evidence>
<name>A0ABV1G3I7_9FIRM</name>
<accession>A0ABV1G3I7</accession>
<evidence type="ECO:0000256" key="9">
    <source>
        <dbReference type="SAM" id="MobiDB-lite"/>
    </source>
</evidence>
<evidence type="ECO:0000256" key="1">
    <source>
        <dbReference type="ARBA" id="ARBA00004202"/>
    </source>
</evidence>
<dbReference type="SMART" id="SM00382">
    <property type="entry name" value="AAA"/>
    <property type="match status" value="2"/>
</dbReference>
<feature type="transmembrane region" description="Helical" evidence="10">
    <location>
        <begin position="637"/>
        <end position="659"/>
    </location>
</feature>
<dbReference type="EMBL" id="JBBMFF010000095">
    <property type="protein sequence ID" value="MEQ2509974.1"/>
    <property type="molecule type" value="Genomic_DNA"/>
</dbReference>
<feature type="domain" description="ABC transporter" evidence="11">
    <location>
        <begin position="4"/>
        <end position="241"/>
    </location>
</feature>